<name>A0A0F9L9Z1_9ZZZZ</name>
<dbReference type="AlphaFoldDB" id="A0A0F9L9Z1"/>
<reference evidence="1" key="1">
    <citation type="journal article" date="2015" name="Nature">
        <title>Complex archaea that bridge the gap between prokaryotes and eukaryotes.</title>
        <authorList>
            <person name="Spang A."/>
            <person name="Saw J.H."/>
            <person name="Jorgensen S.L."/>
            <person name="Zaremba-Niedzwiedzka K."/>
            <person name="Martijn J."/>
            <person name="Lind A.E."/>
            <person name="van Eijk R."/>
            <person name="Schleper C."/>
            <person name="Guy L."/>
            <person name="Ettema T.J."/>
        </authorList>
    </citation>
    <scope>NUCLEOTIDE SEQUENCE</scope>
</reference>
<proteinExistence type="predicted"/>
<evidence type="ECO:0000313" key="1">
    <source>
        <dbReference type="EMBL" id="KKM60865.1"/>
    </source>
</evidence>
<organism evidence="1">
    <name type="scientific">marine sediment metagenome</name>
    <dbReference type="NCBI Taxonomy" id="412755"/>
    <lineage>
        <taxon>unclassified sequences</taxon>
        <taxon>metagenomes</taxon>
        <taxon>ecological metagenomes</taxon>
    </lineage>
</organism>
<sequence>MASASSMPPMLRLDRSSQSGAKAMAAAYAVAYTEDSTQAFLFSGANIDLSTMAAADVIDIRIRKVVILGGGWVNHDEVEYADAQPTGHPSISIAGIANIYGIEISMRQTAGVLRTIPCEFFDAKRLGLA</sequence>
<gene>
    <name evidence="1" type="ORF">LCGC14_1537540</name>
</gene>
<protein>
    <submittedName>
        <fullName evidence="1">Uncharacterized protein</fullName>
    </submittedName>
</protein>
<comment type="caution">
    <text evidence="1">The sequence shown here is derived from an EMBL/GenBank/DDBJ whole genome shotgun (WGS) entry which is preliminary data.</text>
</comment>
<dbReference type="EMBL" id="LAZR01011594">
    <property type="protein sequence ID" value="KKM60865.1"/>
    <property type="molecule type" value="Genomic_DNA"/>
</dbReference>
<accession>A0A0F9L9Z1</accession>